<dbReference type="Proteomes" id="UP000688137">
    <property type="component" value="Unassembled WGS sequence"/>
</dbReference>
<protein>
    <recommendedName>
        <fullName evidence="1">Poly(A) RNA polymerase mitochondrial-like central palm domain-containing protein</fullName>
    </recommendedName>
</protein>
<dbReference type="PANTHER" id="PTHR12271">
    <property type="entry name" value="POLY A POLYMERASE CID PAP -RELATED"/>
    <property type="match status" value="1"/>
</dbReference>
<dbReference type="CDD" id="cd05402">
    <property type="entry name" value="NT_PAP_TUTase"/>
    <property type="match status" value="1"/>
</dbReference>
<dbReference type="EMBL" id="CAJJDM010000136">
    <property type="protein sequence ID" value="CAD8107425.1"/>
    <property type="molecule type" value="Genomic_DNA"/>
</dbReference>
<comment type="caution">
    <text evidence="2">The sequence shown here is derived from an EMBL/GenBank/DDBJ whole genome shotgun (WGS) entry which is preliminary data.</text>
</comment>
<accession>A0A8S1PW01</accession>
<dbReference type="GO" id="GO:0016779">
    <property type="term" value="F:nucleotidyltransferase activity"/>
    <property type="evidence" value="ECO:0007669"/>
    <property type="project" value="TreeGrafter"/>
</dbReference>
<dbReference type="InterPro" id="IPR054708">
    <property type="entry name" value="MTPAP-like_central"/>
</dbReference>
<organism evidence="2 3">
    <name type="scientific">Paramecium primaurelia</name>
    <dbReference type="NCBI Taxonomy" id="5886"/>
    <lineage>
        <taxon>Eukaryota</taxon>
        <taxon>Sar</taxon>
        <taxon>Alveolata</taxon>
        <taxon>Ciliophora</taxon>
        <taxon>Intramacronucleata</taxon>
        <taxon>Oligohymenophorea</taxon>
        <taxon>Peniculida</taxon>
        <taxon>Parameciidae</taxon>
        <taxon>Paramecium</taxon>
    </lineage>
</organism>
<reference evidence="2" key="1">
    <citation type="submission" date="2021-01" db="EMBL/GenBank/DDBJ databases">
        <authorList>
            <consortium name="Genoscope - CEA"/>
            <person name="William W."/>
        </authorList>
    </citation>
    <scope>NUCLEOTIDE SEQUENCE</scope>
</reference>
<evidence type="ECO:0000313" key="3">
    <source>
        <dbReference type="Proteomes" id="UP000688137"/>
    </source>
</evidence>
<proteinExistence type="predicted"/>
<evidence type="ECO:0000259" key="1">
    <source>
        <dbReference type="Pfam" id="PF22600"/>
    </source>
</evidence>
<keyword evidence="3" id="KW-1185">Reference proteome</keyword>
<dbReference type="OMA" id="ILMWIAF"/>
<evidence type="ECO:0000313" key="2">
    <source>
        <dbReference type="EMBL" id="CAD8107425.1"/>
    </source>
</evidence>
<dbReference type="Pfam" id="PF22600">
    <property type="entry name" value="MTPAP-like_central"/>
    <property type="match status" value="1"/>
</dbReference>
<dbReference type="GO" id="GO:0031123">
    <property type="term" value="P:RNA 3'-end processing"/>
    <property type="evidence" value="ECO:0007669"/>
    <property type="project" value="TreeGrafter"/>
</dbReference>
<dbReference type="AlphaFoldDB" id="A0A8S1PW01"/>
<dbReference type="PANTHER" id="PTHR12271:SF40">
    <property type="entry name" value="POLY(A) RNA POLYMERASE GLD2"/>
    <property type="match status" value="1"/>
</dbReference>
<sequence length="359" mass="42410">MIQQNEESIDDYLIKLYNEKKMSEETKEKIMKSIEKFVKLLKQINYKSLNPPLSKLYHSYFGSLLNGFGTQSSDVDYTILTNSYVNEKQFLQFTKQEIEKIIKSNQTYQRFVIERYVDSARIPVINIKDTIENVEFDLCVNNILGVINTKLLNQYANLHEYVKIGGILLKIWGKAQKLINQNDFSSYQIILMWIAFLQREHKLPVLQDQEYLRQRNDQSGKLQIARAKPGDDIQAAGDRFTTDVSFLTDPEIIKQKMEQCTIGSQKISELLRDFWKFYQYPDGKFFKDEYIISIHLPNNQLQKKWATNNKFLTKDPFDISHDPGQRVKNIEERRLEIFEKSKIIMQKQLLQQVKDIFSQ</sequence>
<feature type="domain" description="Poly(A) RNA polymerase mitochondrial-like central palm" evidence="1">
    <location>
        <begin position="10"/>
        <end position="156"/>
    </location>
</feature>
<name>A0A8S1PW01_PARPR</name>
<gene>
    <name evidence="2" type="ORF">PPRIM_AZ9-3.1.T1330162</name>
</gene>